<keyword evidence="3" id="KW-0677">Repeat</keyword>
<evidence type="ECO:0000313" key="11">
    <source>
        <dbReference type="Proteomes" id="UP000728032"/>
    </source>
</evidence>
<feature type="compositionally biased region" description="Polar residues" evidence="7">
    <location>
        <begin position="535"/>
        <end position="548"/>
    </location>
</feature>
<reference evidence="10" key="1">
    <citation type="submission" date="2020-11" db="EMBL/GenBank/DDBJ databases">
        <authorList>
            <person name="Tran Van P."/>
        </authorList>
    </citation>
    <scope>NUCLEOTIDE SEQUENCE</scope>
</reference>
<dbReference type="SMART" id="SM00408">
    <property type="entry name" value="IGc2"/>
    <property type="match status" value="3"/>
</dbReference>
<keyword evidence="11" id="KW-1185">Reference proteome</keyword>
<dbReference type="GO" id="GO:0098632">
    <property type="term" value="F:cell-cell adhesion mediator activity"/>
    <property type="evidence" value="ECO:0007669"/>
    <property type="project" value="TreeGrafter"/>
</dbReference>
<name>A0A7R9M9P5_9ACAR</name>
<dbReference type="OrthoDB" id="6506963at2759"/>
<organism evidence="10">
    <name type="scientific">Oppiella nova</name>
    <dbReference type="NCBI Taxonomy" id="334625"/>
    <lineage>
        <taxon>Eukaryota</taxon>
        <taxon>Metazoa</taxon>
        <taxon>Ecdysozoa</taxon>
        <taxon>Arthropoda</taxon>
        <taxon>Chelicerata</taxon>
        <taxon>Arachnida</taxon>
        <taxon>Acari</taxon>
        <taxon>Acariformes</taxon>
        <taxon>Sarcoptiformes</taxon>
        <taxon>Oribatida</taxon>
        <taxon>Brachypylina</taxon>
        <taxon>Oppioidea</taxon>
        <taxon>Oppiidae</taxon>
        <taxon>Oppiella</taxon>
    </lineage>
</organism>
<dbReference type="GO" id="GO:0005886">
    <property type="term" value="C:plasma membrane"/>
    <property type="evidence" value="ECO:0007669"/>
    <property type="project" value="TreeGrafter"/>
</dbReference>
<keyword evidence="1" id="KW-0433">Leucine-rich repeat</keyword>
<evidence type="ECO:0000256" key="3">
    <source>
        <dbReference type="ARBA" id="ARBA00022737"/>
    </source>
</evidence>
<dbReference type="InterPro" id="IPR000483">
    <property type="entry name" value="Cys-rich_flank_reg_C"/>
</dbReference>
<dbReference type="InterPro" id="IPR003591">
    <property type="entry name" value="Leu-rich_rpt_typical-subtyp"/>
</dbReference>
<feature type="region of interest" description="Disordered" evidence="7">
    <location>
        <begin position="535"/>
        <end position="558"/>
    </location>
</feature>
<evidence type="ECO:0000256" key="6">
    <source>
        <dbReference type="ARBA" id="ARBA00023319"/>
    </source>
</evidence>
<dbReference type="SMART" id="SM00369">
    <property type="entry name" value="LRR_TYP"/>
    <property type="match status" value="2"/>
</dbReference>
<dbReference type="InterPro" id="IPR032675">
    <property type="entry name" value="LRR_dom_sf"/>
</dbReference>
<dbReference type="SMART" id="SM00409">
    <property type="entry name" value="IG"/>
    <property type="match status" value="3"/>
</dbReference>
<proteinExistence type="predicted"/>
<dbReference type="Gene3D" id="2.60.40.10">
    <property type="entry name" value="Immunoglobulins"/>
    <property type="match status" value="3"/>
</dbReference>
<keyword evidence="2" id="KW-0732">Signal</keyword>
<dbReference type="Pfam" id="PF13927">
    <property type="entry name" value="Ig_3"/>
    <property type="match status" value="1"/>
</dbReference>
<sequence length="639" mass="71207">HNQISWTIEDSSGSFDGLQRLKTLGLAFNHIKAIPKRAFTGLTNLEVLDLHDNPIAAIHDQSFSYFNRLQELRLNSTHLICDCTLKWLPIWLNTSIRRHLNITDAKCKHPKRLLNQSVLVVNSDEFVCEDHLKPYLIDDFKQKAEKPLSALKGDNMTLSCRAASSSPMPMHFQWRKDNHIMNTSVGNLFLETTASVRNGNITEYTGNLLLSDIRDENEGRYQCIATNNFGTVYTHKIKINVHVMPSFTKTPSNVTVKVGNTARLECAASGQPMPEISWQKDGGDNFPAAMERRMHVMPSDDVFFIVEVKVSDMGLYTCTATNDAGSQTSSTFLNVLEVPTFVRPMSDKEAIVGETAVIECMASGSPKPTLLWSKDGGPIIATERHFFTADNQLLIIVKTKASDEGEYSCEMSNILGTAKESIFLAITQPIGSSDDNRPEESFSLNTLFEENGKTIGIIVIAVCICIVFTSFVWVIIIYNTRKRNDSFGHNRTDEDDSNSSELDSMRGLTSRHRHVMSKDLTSNVFLQINSDETVSLNSGSSAKDSGTGDSARRQSHDAMDDTVDYEENQVLSPLFAPNGSSQRRDTRAVLHKGLSMDQISAKRKVKRRDSEAKSVDKCTTFSPIKSYSVNDMLTVVTDV</sequence>
<dbReference type="FunFam" id="2.60.40.10:FF:000161">
    <property type="entry name" value="Leucine rich repeats and immunoglobulin like domains 2"/>
    <property type="match status" value="1"/>
</dbReference>
<dbReference type="SUPFAM" id="SSF52058">
    <property type="entry name" value="L domain-like"/>
    <property type="match status" value="1"/>
</dbReference>
<gene>
    <name evidence="10" type="ORF">ONB1V03_LOCUS12722</name>
</gene>
<dbReference type="InterPro" id="IPR003598">
    <property type="entry name" value="Ig_sub2"/>
</dbReference>
<dbReference type="InterPro" id="IPR003599">
    <property type="entry name" value="Ig_sub"/>
</dbReference>
<feature type="region of interest" description="Disordered" evidence="7">
    <location>
        <begin position="486"/>
        <end position="509"/>
    </location>
</feature>
<protein>
    <recommendedName>
        <fullName evidence="9">Ig-like domain-containing protein</fullName>
    </recommendedName>
</protein>
<dbReference type="PROSITE" id="PS51450">
    <property type="entry name" value="LRR"/>
    <property type="match status" value="1"/>
</dbReference>
<dbReference type="PANTHER" id="PTHR10075:SF100">
    <property type="entry name" value="FASCICLIN-2"/>
    <property type="match status" value="1"/>
</dbReference>
<dbReference type="PROSITE" id="PS50835">
    <property type="entry name" value="IG_LIKE"/>
    <property type="match status" value="3"/>
</dbReference>
<dbReference type="GO" id="GO:0007411">
    <property type="term" value="P:axon guidance"/>
    <property type="evidence" value="ECO:0007669"/>
    <property type="project" value="TreeGrafter"/>
</dbReference>
<dbReference type="SMART" id="SM00082">
    <property type="entry name" value="LRRCT"/>
    <property type="match status" value="1"/>
</dbReference>
<evidence type="ECO:0000256" key="7">
    <source>
        <dbReference type="SAM" id="MobiDB-lite"/>
    </source>
</evidence>
<dbReference type="GO" id="GO:0007156">
    <property type="term" value="P:homophilic cell adhesion via plasma membrane adhesion molecules"/>
    <property type="evidence" value="ECO:0007669"/>
    <property type="project" value="TreeGrafter"/>
</dbReference>
<dbReference type="EMBL" id="OC925342">
    <property type="protein sequence ID" value="CAD7656082.1"/>
    <property type="molecule type" value="Genomic_DNA"/>
</dbReference>
<dbReference type="GO" id="GO:0070593">
    <property type="term" value="P:dendrite self-avoidance"/>
    <property type="evidence" value="ECO:0007669"/>
    <property type="project" value="TreeGrafter"/>
</dbReference>
<evidence type="ECO:0000256" key="8">
    <source>
        <dbReference type="SAM" id="Phobius"/>
    </source>
</evidence>
<dbReference type="InterPro" id="IPR013098">
    <property type="entry name" value="Ig_I-set"/>
</dbReference>
<feature type="transmembrane region" description="Helical" evidence="8">
    <location>
        <begin position="455"/>
        <end position="478"/>
    </location>
</feature>
<feature type="domain" description="Ig-like" evidence="9">
    <location>
        <begin position="339"/>
        <end position="427"/>
    </location>
</feature>
<evidence type="ECO:0000256" key="5">
    <source>
        <dbReference type="ARBA" id="ARBA00023180"/>
    </source>
</evidence>
<keyword evidence="8" id="KW-0472">Membrane</keyword>
<dbReference type="PANTHER" id="PTHR10075">
    <property type="entry name" value="BASIGIN RELATED"/>
    <property type="match status" value="1"/>
</dbReference>
<dbReference type="SUPFAM" id="SSF48726">
    <property type="entry name" value="Immunoglobulin"/>
    <property type="match status" value="3"/>
</dbReference>
<keyword evidence="8" id="KW-1133">Transmembrane helix</keyword>
<dbReference type="EMBL" id="CAJPVJ010010517">
    <property type="protein sequence ID" value="CAG2173269.1"/>
    <property type="molecule type" value="Genomic_DNA"/>
</dbReference>
<dbReference type="InterPro" id="IPR036179">
    <property type="entry name" value="Ig-like_dom_sf"/>
</dbReference>
<dbReference type="InterPro" id="IPR013783">
    <property type="entry name" value="Ig-like_fold"/>
</dbReference>
<evidence type="ECO:0000256" key="4">
    <source>
        <dbReference type="ARBA" id="ARBA00023157"/>
    </source>
</evidence>
<feature type="non-terminal residue" evidence="10">
    <location>
        <position position="1"/>
    </location>
</feature>
<evidence type="ECO:0000259" key="9">
    <source>
        <dbReference type="PROSITE" id="PS50835"/>
    </source>
</evidence>
<dbReference type="AlphaFoldDB" id="A0A7R9M9P5"/>
<dbReference type="Proteomes" id="UP000728032">
    <property type="component" value="Unassembled WGS sequence"/>
</dbReference>
<dbReference type="FunFam" id="2.60.40.10:FF:000150">
    <property type="entry name" value="Leucine rich repeats and immunoglobulin like domains 3"/>
    <property type="match status" value="1"/>
</dbReference>
<accession>A0A7R9M9P5</accession>
<dbReference type="Pfam" id="PF13855">
    <property type="entry name" value="LRR_8"/>
    <property type="match status" value="1"/>
</dbReference>
<dbReference type="InterPro" id="IPR001611">
    <property type="entry name" value="Leu-rich_rpt"/>
</dbReference>
<dbReference type="Gene3D" id="3.80.10.10">
    <property type="entry name" value="Ribonuclease Inhibitor"/>
    <property type="match status" value="1"/>
</dbReference>
<evidence type="ECO:0000256" key="1">
    <source>
        <dbReference type="ARBA" id="ARBA00022614"/>
    </source>
</evidence>
<dbReference type="GO" id="GO:0030424">
    <property type="term" value="C:axon"/>
    <property type="evidence" value="ECO:0007669"/>
    <property type="project" value="TreeGrafter"/>
</dbReference>
<keyword evidence="4" id="KW-1015">Disulfide bond</keyword>
<evidence type="ECO:0000256" key="2">
    <source>
        <dbReference type="ARBA" id="ARBA00022729"/>
    </source>
</evidence>
<keyword evidence="6" id="KW-0393">Immunoglobulin domain</keyword>
<keyword evidence="8" id="KW-0812">Transmembrane</keyword>
<dbReference type="InterPro" id="IPR007110">
    <property type="entry name" value="Ig-like_dom"/>
</dbReference>
<feature type="domain" description="Ig-like" evidence="9">
    <location>
        <begin position="134"/>
        <end position="240"/>
    </location>
</feature>
<feature type="domain" description="Ig-like" evidence="9">
    <location>
        <begin position="245"/>
        <end position="334"/>
    </location>
</feature>
<evidence type="ECO:0000313" key="10">
    <source>
        <dbReference type="EMBL" id="CAD7656082.1"/>
    </source>
</evidence>
<dbReference type="FunFam" id="3.80.10.10:FF:000023">
    <property type="entry name" value="Leucine rich repeats and immunoglobulin like domains 3"/>
    <property type="match status" value="1"/>
</dbReference>
<keyword evidence="5" id="KW-0325">Glycoprotein</keyword>
<dbReference type="Pfam" id="PF07679">
    <property type="entry name" value="I-set"/>
    <property type="match status" value="2"/>
</dbReference>